<dbReference type="Proteomes" id="UP001221838">
    <property type="component" value="Unassembled WGS sequence"/>
</dbReference>
<accession>A0ABT5DKR1</accession>
<comment type="caution">
    <text evidence="2">The sequence shown here is derived from an EMBL/GenBank/DDBJ whole genome shotgun (WGS) entry which is preliminary data.</text>
</comment>
<feature type="domain" description="Immunity MXAN-0049 protein" evidence="1">
    <location>
        <begin position="71"/>
        <end position="187"/>
    </location>
</feature>
<dbReference type="RefSeq" id="WP_272144772.1">
    <property type="nucleotide sequence ID" value="NZ_JAQNDM010000002.1"/>
</dbReference>
<reference evidence="2 3" key="1">
    <citation type="submission" date="2022-11" db="EMBL/GenBank/DDBJ databases">
        <title>Minimal conservation of predation-associated metabolite biosynthetic gene clusters underscores biosynthetic potential of Myxococcota including descriptions for ten novel species: Archangium lansinium sp. nov., Myxococcus landrumus sp. nov., Nannocystis bai.</title>
        <authorList>
            <person name="Ahearne A."/>
            <person name="Stevens C."/>
            <person name="Dowd S."/>
        </authorList>
    </citation>
    <scope>NUCLEOTIDE SEQUENCE [LARGE SCALE GENOMIC DNA]</scope>
    <source>
        <strain evidence="2 3">NCWAL01</strain>
    </source>
</reference>
<name>A0ABT5DKR1_9BACT</name>
<dbReference type="InterPro" id="IPR012433">
    <property type="entry name" value="Imm11"/>
</dbReference>
<proteinExistence type="predicted"/>
<evidence type="ECO:0000259" key="1">
    <source>
        <dbReference type="Pfam" id="PF07791"/>
    </source>
</evidence>
<sequence length="194" mass="21847">MEHHFYWIRLGDVPQWLIESPEPASGGAFDEPWMFSDGRVLPQPGPIKALISHPGEKRTFVFAGVESTPTVNEAVANVFRTLAPTDVQIFPVSIEGESERHFVVNVTKVVDCIDEARCQEVQHYPEGSFPEYEGEYRWIYGLRIAPSKTEGAHVFRLMKFKTAFIVSEDIKNALEQVGNLGVSFERVTGSHEPL</sequence>
<keyword evidence="3" id="KW-1185">Reference proteome</keyword>
<protein>
    <recommendedName>
        <fullName evidence="1">Immunity MXAN-0049 protein domain-containing protein</fullName>
    </recommendedName>
</protein>
<gene>
    <name evidence="2" type="ORF">POL68_37415</name>
</gene>
<dbReference type="Pfam" id="PF07791">
    <property type="entry name" value="Imm11"/>
    <property type="match status" value="1"/>
</dbReference>
<evidence type="ECO:0000313" key="3">
    <source>
        <dbReference type="Proteomes" id="UP001221838"/>
    </source>
</evidence>
<organism evidence="2 3">
    <name type="scientific">Stigmatella ashevillensis</name>
    <dbReference type="NCBI Taxonomy" id="2995309"/>
    <lineage>
        <taxon>Bacteria</taxon>
        <taxon>Pseudomonadati</taxon>
        <taxon>Myxococcota</taxon>
        <taxon>Myxococcia</taxon>
        <taxon>Myxococcales</taxon>
        <taxon>Cystobacterineae</taxon>
        <taxon>Archangiaceae</taxon>
        <taxon>Stigmatella</taxon>
    </lineage>
</organism>
<evidence type="ECO:0000313" key="2">
    <source>
        <dbReference type="EMBL" id="MDC0714203.1"/>
    </source>
</evidence>
<dbReference type="EMBL" id="JAQNDM010000002">
    <property type="protein sequence ID" value="MDC0714203.1"/>
    <property type="molecule type" value="Genomic_DNA"/>
</dbReference>